<evidence type="ECO:0000313" key="2">
    <source>
        <dbReference type="Proteomes" id="UP000827261"/>
    </source>
</evidence>
<protein>
    <submittedName>
        <fullName evidence="1">Uncharacterized protein</fullName>
    </submittedName>
</protein>
<gene>
    <name evidence="1" type="ORF">CPT_Philippe_067</name>
</gene>
<dbReference type="EMBL" id="MZ326861">
    <property type="protein sequence ID" value="QYW02260.1"/>
    <property type="molecule type" value="Genomic_DNA"/>
</dbReference>
<evidence type="ECO:0000313" key="1">
    <source>
        <dbReference type="EMBL" id="QYW02260.1"/>
    </source>
</evidence>
<proteinExistence type="predicted"/>
<reference evidence="1" key="1">
    <citation type="submission" date="2021-06" db="EMBL/GenBank/DDBJ databases">
        <title>Complete genome sequence of Stenotrophomonas maltophilia phage Philippe.</title>
        <authorList>
            <person name="Vallavanatt I."/>
            <person name="Bartz M."/>
            <person name="Clark J."/>
            <person name="Burrowes B."/>
            <person name="Liu M."/>
            <person name="Gill J."/>
        </authorList>
    </citation>
    <scope>NUCLEOTIDE SEQUENCE</scope>
</reference>
<dbReference type="Proteomes" id="UP000827261">
    <property type="component" value="Segment"/>
</dbReference>
<accession>A0AAE8BI45</accession>
<organism evidence="1 2">
    <name type="scientific">Stenotrophomonas phage Philippe</name>
    <dbReference type="NCBI Taxonomy" id="2859655"/>
    <lineage>
        <taxon>Viruses</taxon>
        <taxon>Duplodnaviria</taxon>
        <taxon>Heunggongvirae</taxon>
        <taxon>Uroviricota</taxon>
        <taxon>Caudoviricetes</taxon>
        <taxon>Schitoviridae</taxon>
        <taxon>Philippevirus</taxon>
        <taxon>Philippevirus philippe</taxon>
    </lineage>
</organism>
<keyword evidence="2" id="KW-1185">Reference proteome</keyword>
<name>A0AAE8BI45_9CAUD</name>
<sequence length="169" mass="19545">MARPYKPTAVQGLVNKILETETKLHQGFIDSIIDANHRVLKTPESHFGFLMGGHRYLRSGLFAIVALPTLHEDVYPDWLPIKKLIDKLKGDERQLIQYIGNVLSKYKDQTNVLINVFPDAMQEYLPMGGYRRTMSAGDQLIQLQDHNLLRVYNRMNQLIEFYHGGKFMI</sequence>